<dbReference type="AlphaFoldDB" id="A0A8J8B6Z2"/>
<feature type="transmembrane region" description="Helical" evidence="1">
    <location>
        <begin position="65"/>
        <end position="84"/>
    </location>
</feature>
<reference evidence="3" key="1">
    <citation type="submission" date="2021-04" db="EMBL/GenBank/DDBJ databases">
        <authorList>
            <person name="Yoon J."/>
        </authorList>
    </citation>
    <scope>NUCLEOTIDE SEQUENCE</scope>
    <source>
        <strain evidence="3">KMU-90</strain>
    </source>
</reference>
<dbReference type="Pfam" id="PF26604">
    <property type="entry name" value="CBU_0592"/>
    <property type="match status" value="1"/>
</dbReference>
<dbReference type="Proteomes" id="UP000681356">
    <property type="component" value="Unassembled WGS sequence"/>
</dbReference>
<dbReference type="InterPro" id="IPR058058">
    <property type="entry name" value="CBU_0592-like"/>
</dbReference>
<comment type="caution">
    <text evidence="3">The sequence shown here is derived from an EMBL/GenBank/DDBJ whole genome shotgun (WGS) entry which is preliminary data.</text>
</comment>
<dbReference type="EMBL" id="JAGTUU010000004">
    <property type="protein sequence ID" value="MBS0124561.1"/>
    <property type="molecule type" value="Genomic_DNA"/>
</dbReference>
<accession>A0A8J8B6Z2</accession>
<gene>
    <name evidence="3" type="ORF">KB874_10475</name>
</gene>
<keyword evidence="4" id="KW-1185">Reference proteome</keyword>
<keyword evidence="1" id="KW-0472">Membrane</keyword>
<keyword evidence="1" id="KW-0812">Transmembrane</keyword>
<feature type="domain" description="CBU-0592-like" evidence="2">
    <location>
        <begin position="11"/>
        <end position="86"/>
    </location>
</feature>
<feature type="transmembrane region" description="Helical" evidence="1">
    <location>
        <begin position="12"/>
        <end position="31"/>
    </location>
</feature>
<dbReference type="RefSeq" id="WP_212536529.1">
    <property type="nucleotide sequence ID" value="NZ_JAGTUU010000004.1"/>
</dbReference>
<dbReference type="NCBIfam" id="NF047864">
    <property type="entry name" value="CBU_0592_membra"/>
    <property type="match status" value="1"/>
</dbReference>
<evidence type="ECO:0000256" key="1">
    <source>
        <dbReference type="SAM" id="Phobius"/>
    </source>
</evidence>
<organism evidence="3 4">
    <name type="scientific">Thetidibacter halocola</name>
    <dbReference type="NCBI Taxonomy" id="2827239"/>
    <lineage>
        <taxon>Bacteria</taxon>
        <taxon>Pseudomonadati</taxon>
        <taxon>Pseudomonadota</taxon>
        <taxon>Alphaproteobacteria</taxon>
        <taxon>Rhodobacterales</taxon>
        <taxon>Roseobacteraceae</taxon>
        <taxon>Thetidibacter</taxon>
    </lineage>
</organism>
<evidence type="ECO:0000313" key="3">
    <source>
        <dbReference type="EMBL" id="MBS0124561.1"/>
    </source>
</evidence>
<sequence>MTVFYSFPDFYTFIGVIGACTYITNYTALSFRRVDPDSILYFSINSCAAFCVMTSMLAQMNLPSLMIQSFYLTVSLMAVVLRLLRRRREPDRGWSGRMRTERR</sequence>
<protein>
    <recommendedName>
        <fullName evidence="2">CBU-0592-like domain-containing protein</fullName>
    </recommendedName>
</protein>
<keyword evidence="1" id="KW-1133">Transmembrane helix</keyword>
<feature type="transmembrane region" description="Helical" evidence="1">
    <location>
        <begin position="38"/>
        <end position="59"/>
    </location>
</feature>
<evidence type="ECO:0000259" key="2">
    <source>
        <dbReference type="Pfam" id="PF26604"/>
    </source>
</evidence>
<evidence type="ECO:0000313" key="4">
    <source>
        <dbReference type="Proteomes" id="UP000681356"/>
    </source>
</evidence>
<proteinExistence type="predicted"/>
<name>A0A8J8B6Z2_9RHOB</name>